<gene>
    <name evidence="10" type="ORF">BLM47_13590</name>
</gene>
<dbReference type="InterPro" id="IPR027266">
    <property type="entry name" value="TrmE/GcvT-like"/>
</dbReference>
<dbReference type="SUPFAM" id="SSF101790">
    <property type="entry name" value="Aminomethyltransferase beta-barrel domain"/>
    <property type="match status" value="1"/>
</dbReference>
<evidence type="ECO:0000256" key="7">
    <source>
        <dbReference type="PIRSR" id="PIRSR006487-1"/>
    </source>
</evidence>
<evidence type="ECO:0000313" key="11">
    <source>
        <dbReference type="Proteomes" id="UP000243688"/>
    </source>
</evidence>
<dbReference type="InterPro" id="IPR006222">
    <property type="entry name" value="GCVT_N"/>
</dbReference>
<comment type="caution">
    <text evidence="10">The sequence shown here is derived from an EMBL/GenBank/DDBJ whole genome shotgun (WGS) entry which is preliminary data.</text>
</comment>
<dbReference type="GO" id="GO:0008483">
    <property type="term" value="F:transaminase activity"/>
    <property type="evidence" value="ECO:0007669"/>
    <property type="project" value="UniProtKB-KW"/>
</dbReference>
<dbReference type="InterPro" id="IPR006223">
    <property type="entry name" value="GcvT"/>
</dbReference>
<dbReference type="InterPro" id="IPR028896">
    <property type="entry name" value="GcvT/YgfZ/DmdA"/>
</dbReference>
<dbReference type="Pfam" id="PF08669">
    <property type="entry name" value="GCV_T_C"/>
    <property type="match status" value="1"/>
</dbReference>
<dbReference type="PANTHER" id="PTHR43757:SF2">
    <property type="entry name" value="AMINOMETHYLTRANSFERASE, MITOCHONDRIAL"/>
    <property type="match status" value="1"/>
</dbReference>
<comment type="catalytic activity">
    <reaction evidence="6">
        <text>N(6)-[(R)-S(8)-aminomethyldihydrolipoyl]-L-lysyl-[protein] + (6S)-5,6,7,8-tetrahydrofolate = N(6)-[(R)-dihydrolipoyl]-L-lysyl-[protein] + (6R)-5,10-methylene-5,6,7,8-tetrahydrofolate + NH4(+)</text>
        <dbReference type="Rhea" id="RHEA:16945"/>
        <dbReference type="Rhea" id="RHEA-COMP:10475"/>
        <dbReference type="Rhea" id="RHEA-COMP:10492"/>
        <dbReference type="ChEBI" id="CHEBI:15636"/>
        <dbReference type="ChEBI" id="CHEBI:28938"/>
        <dbReference type="ChEBI" id="CHEBI:57453"/>
        <dbReference type="ChEBI" id="CHEBI:83100"/>
        <dbReference type="ChEBI" id="CHEBI:83143"/>
        <dbReference type="EC" id="2.1.2.10"/>
    </reaction>
</comment>
<protein>
    <recommendedName>
        <fullName evidence="2">aminomethyltransferase</fullName>
        <ecNumber evidence="2">2.1.2.10</ecNumber>
    </recommendedName>
    <alternativeName>
        <fullName evidence="5">Glycine cleavage system T protein</fullName>
    </alternativeName>
</protein>
<evidence type="ECO:0000256" key="3">
    <source>
        <dbReference type="ARBA" id="ARBA00022576"/>
    </source>
</evidence>
<dbReference type="NCBIfam" id="TIGR00528">
    <property type="entry name" value="gcvT"/>
    <property type="match status" value="1"/>
</dbReference>
<dbReference type="Pfam" id="PF01571">
    <property type="entry name" value="GCV_T"/>
    <property type="match status" value="1"/>
</dbReference>
<feature type="binding site" evidence="7">
    <location>
        <position position="201"/>
    </location>
    <ligand>
        <name>substrate</name>
    </ligand>
</feature>
<evidence type="ECO:0000256" key="4">
    <source>
        <dbReference type="ARBA" id="ARBA00022679"/>
    </source>
</evidence>
<dbReference type="InterPro" id="IPR013977">
    <property type="entry name" value="GcvT_C"/>
</dbReference>
<evidence type="ECO:0000256" key="5">
    <source>
        <dbReference type="ARBA" id="ARBA00031395"/>
    </source>
</evidence>
<dbReference type="EMBL" id="MOXJ01000051">
    <property type="protein sequence ID" value="PDO09259.1"/>
    <property type="molecule type" value="Genomic_DNA"/>
</dbReference>
<dbReference type="SUPFAM" id="SSF103025">
    <property type="entry name" value="Folate-binding domain"/>
    <property type="match status" value="1"/>
</dbReference>
<evidence type="ECO:0000313" key="10">
    <source>
        <dbReference type="EMBL" id="PDO09259.1"/>
    </source>
</evidence>
<feature type="domain" description="Aminomethyltransferase C-terminal" evidence="9">
    <location>
        <begin position="287"/>
        <end position="364"/>
    </location>
</feature>
<dbReference type="GO" id="GO:0004047">
    <property type="term" value="F:aminomethyltransferase activity"/>
    <property type="evidence" value="ECO:0007669"/>
    <property type="project" value="UniProtKB-EC"/>
</dbReference>
<name>A0A2A6DXI2_9BACL</name>
<dbReference type="PANTHER" id="PTHR43757">
    <property type="entry name" value="AMINOMETHYLTRANSFERASE"/>
    <property type="match status" value="1"/>
</dbReference>
<dbReference type="Proteomes" id="UP000243688">
    <property type="component" value="Unassembled WGS sequence"/>
</dbReference>
<evidence type="ECO:0000259" key="9">
    <source>
        <dbReference type="Pfam" id="PF08669"/>
    </source>
</evidence>
<dbReference type="EC" id="2.1.2.10" evidence="2"/>
<feature type="domain" description="GCVT N-terminal" evidence="8">
    <location>
        <begin position="10"/>
        <end position="268"/>
    </location>
</feature>
<evidence type="ECO:0000259" key="8">
    <source>
        <dbReference type="Pfam" id="PF01571"/>
    </source>
</evidence>
<keyword evidence="3" id="KW-0032">Aminotransferase</keyword>
<sequence length="379" mass="41991">MKLVRTTPYYPHHVALGAEMMEKGGWLRPAFYTSPAEEVLHTRTAVGVFDVHSMGKFEVVGRDAFRLMQYAMTNDLRRIEKGRQGIYTCLCNDLGGIVDDVIVYYLDDERFYLITNTLSREKVGRWLTALRDRLSADAFVVDVTNATAYLAVQGPKSAEVAAALFGDDICGLRYFEMAWFRFSGVDVLVTRTGYTGELGYELHFPSEYAYRMWECVMEAGRPSDIRPVGGYAIQMLRAEKGYRAYGTDMDESNNPYEAGLGWTVRLDKGEFAGRSALDEIRRRGVTRKLTGFRLDVETDALPGKGTALLLGGANAGRLTTVSPSPTLGCVIAMGYVDVSFAGTSAFELEGGRGIARAAAVPFYDPEARRLKTEVSRLGK</sequence>
<organism evidence="10 11">
    <name type="scientific">Candidatus Reconcilbacillus cellulovorans</name>
    <dbReference type="NCBI Taxonomy" id="1906605"/>
    <lineage>
        <taxon>Bacteria</taxon>
        <taxon>Bacillati</taxon>
        <taxon>Bacillota</taxon>
        <taxon>Bacilli</taxon>
        <taxon>Bacillales</taxon>
        <taxon>Paenibacillaceae</taxon>
        <taxon>Candidatus Reconcilbacillus</taxon>
    </lineage>
</organism>
<keyword evidence="4" id="KW-0808">Transferase</keyword>
<dbReference type="PIRSF" id="PIRSF006487">
    <property type="entry name" value="GcvT"/>
    <property type="match status" value="1"/>
</dbReference>
<dbReference type="Gene3D" id="3.30.1360.120">
    <property type="entry name" value="Probable tRNA modification gtpase trme, domain 1"/>
    <property type="match status" value="1"/>
</dbReference>
<dbReference type="AlphaFoldDB" id="A0A2A6DXI2"/>
<evidence type="ECO:0000256" key="1">
    <source>
        <dbReference type="ARBA" id="ARBA00008609"/>
    </source>
</evidence>
<dbReference type="GO" id="GO:0005960">
    <property type="term" value="C:glycine cleavage complex"/>
    <property type="evidence" value="ECO:0007669"/>
    <property type="project" value="InterPro"/>
</dbReference>
<comment type="similarity">
    <text evidence="1">Belongs to the GcvT family.</text>
</comment>
<proteinExistence type="inferred from homology"/>
<accession>A0A2A6DXI2</accession>
<evidence type="ECO:0000256" key="6">
    <source>
        <dbReference type="ARBA" id="ARBA00047665"/>
    </source>
</evidence>
<dbReference type="GO" id="GO:0006546">
    <property type="term" value="P:glycine catabolic process"/>
    <property type="evidence" value="ECO:0007669"/>
    <property type="project" value="InterPro"/>
</dbReference>
<reference evidence="10 11" key="1">
    <citation type="submission" date="2016-12" db="EMBL/GenBank/DDBJ databases">
        <title>Candidatus Reconcilibacillus cellulovorans genome.</title>
        <authorList>
            <person name="Kolinko S."/>
            <person name="Wu Y.-W."/>
            <person name="Tachea F."/>
            <person name="Denzel E."/>
            <person name="Hiras J."/>
            <person name="Baecker N."/>
            <person name="Chan L.J."/>
            <person name="Eichorst S.A."/>
            <person name="Frey D."/>
            <person name="Adams P.D."/>
            <person name="Pray T."/>
            <person name="Tanjore D."/>
            <person name="Petzold C.J."/>
            <person name="Gladden J.M."/>
            <person name="Simmons B.A."/>
            <person name="Singer S.W."/>
        </authorList>
    </citation>
    <scope>NUCLEOTIDE SEQUENCE [LARGE SCALE GENOMIC DNA]</scope>
    <source>
        <strain evidence="10">JTherm</strain>
    </source>
</reference>
<dbReference type="InterPro" id="IPR029043">
    <property type="entry name" value="GcvT/YgfZ_C"/>
</dbReference>
<evidence type="ECO:0000256" key="2">
    <source>
        <dbReference type="ARBA" id="ARBA00012616"/>
    </source>
</evidence>